<dbReference type="AlphaFoldDB" id="D7KTR1"/>
<evidence type="ECO:0000313" key="2">
    <source>
        <dbReference type="Proteomes" id="UP000008694"/>
    </source>
</evidence>
<organism evidence="2">
    <name type="scientific">Arabidopsis lyrata subsp. lyrata</name>
    <name type="common">Lyre-leaved rock-cress</name>
    <dbReference type="NCBI Taxonomy" id="81972"/>
    <lineage>
        <taxon>Eukaryota</taxon>
        <taxon>Viridiplantae</taxon>
        <taxon>Streptophyta</taxon>
        <taxon>Embryophyta</taxon>
        <taxon>Tracheophyta</taxon>
        <taxon>Spermatophyta</taxon>
        <taxon>Magnoliopsida</taxon>
        <taxon>eudicotyledons</taxon>
        <taxon>Gunneridae</taxon>
        <taxon>Pentapetalae</taxon>
        <taxon>rosids</taxon>
        <taxon>malvids</taxon>
        <taxon>Brassicales</taxon>
        <taxon>Brassicaceae</taxon>
        <taxon>Camelineae</taxon>
        <taxon>Arabidopsis</taxon>
    </lineage>
</organism>
<evidence type="ECO:0000313" key="1">
    <source>
        <dbReference type="EMBL" id="EFH63303.1"/>
    </source>
</evidence>
<dbReference type="EMBL" id="GL348714">
    <property type="protein sequence ID" value="EFH63303.1"/>
    <property type="molecule type" value="Genomic_DNA"/>
</dbReference>
<protein>
    <submittedName>
        <fullName evidence="1">Predicted protein</fullName>
    </submittedName>
</protein>
<dbReference type="eggNOG" id="KOG3937">
    <property type="taxonomic scope" value="Eukaryota"/>
</dbReference>
<dbReference type="Gramene" id="Al_scaffold_0002_1228">
    <property type="protein sequence ID" value="Al_scaffold_0002_1228"/>
    <property type="gene ID" value="Al_scaffold_0002_1228"/>
</dbReference>
<gene>
    <name evidence="1" type="ORF">ARALYDRAFT_676078</name>
</gene>
<reference evidence="2" key="1">
    <citation type="journal article" date="2011" name="Nat. Genet.">
        <title>The Arabidopsis lyrata genome sequence and the basis of rapid genome size change.</title>
        <authorList>
            <person name="Hu T.T."/>
            <person name="Pattyn P."/>
            <person name="Bakker E.G."/>
            <person name="Cao J."/>
            <person name="Cheng J.-F."/>
            <person name="Clark R.M."/>
            <person name="Fahlgren N."/>
            <person name="Fawcett J.A."/>
            <person name="Grimwood J."/>
            <person name="Gundlach H."/>
            <person name="Haberer G."/>
            <person name="Hollister J.D."/>
            <person name="Ossowski S."/>
            <person name="Ottilar R.P."/>
            <person name="Salamov A.A."/>
            <person name="Schneeberger K."/>
            <person name="Spannagl M."/>
            <person name="Wang X."/>
            <person name="Yang L."/>
            <person name="Nasrallah M.E."/>
            <person name="Bergelson J."/>
            <person name="Carrington J.C."/>
            <person name="Gaut B.S."/>
            <person name="Schmutz J."/>
            <person name="Mayer K.F.X."/>
            <person name="Van de Peer Y."/>
            <person name="Grigoriev I.V."/>
            <person name="Nordborg M."/>
            <person name="Weigel D."/>
            <person name="Guo Y.-L."/>
        </authorList>
    </citation>
    <scope>NUCLEOTIDE SEQUENCE [LARGE SCALE GENOMIC DNA]</scope>
    <source>
        <strain evidence="2">cv. MN47</strain>
    </source>
</reference>
<dbReference type="Proteomes" id="UP000008694">
    <property type="component" value="Unassembled WGS sequence"/>
</dbReference>
<proteinExistence type="predicted"/>
<dbReference type="STRING" id="81972.D7KTR1"/>
<keyword evidence="2" id="KW-1185">Reference proteome</keyword>
<sequence length="83" mass="9660">MDSEKALELVKHGATLLFLDVPQHTLVGIDTQLYLPFSPADDDKDGLKTQSPFNSTDEAERLRFSWWKLRELEREREGDNIRE</sequence>
<accession>D7KTR1</accession>
<dbReference type="HOGENOM" id="CLU_2545701_0_0_1"/>
<name>D7KTR1_ARALL</name>